<dbReference type="Proteomes" id="UP000677244">
    <property type="component" value="Unassembled WGS sequence"/>
</dbReference>
<dbReference type="EMBL" id="JAGHKO010000001">
    <property type="protein sequence ID" value="MBO9199558.1"/>
    <property type="molecule type" value="Genomic_DNA"/>
</dbReference>
<dbReference type="InterPro" id="IPR008949">
    <property type="entry name" value="Isoprenoid_synthase_dom_sf"/>
</dbReference>
<comment type="caution">
    <text evidence="1">The sequence shown here is derived from an EMBL/GenBank/DDBJ whole genome shotgun (WGS) entry which is preliminary data.</text>
</comment>
<proteinExistence type="predicted"/>
<name>A0ABS3YP02_9BACT</name>
<evidence type="ECO:0000313" key="1">
    <source>
        <dbReference type="EMBL" id="MBO9199558.1"/>
    </source>
</evidence>
<keyword evidence="2" id="KW-1185">Reference proteome</keyword>
<protein>
    <submittedName>
        <fullName evidence="1">Class 1 isoprenoid biosynthesis enzyme</fullName>
    </submittedName>
</protein>
<dbReference type="SUPFAM" id="SSF48576">
    <property type="entry name" value="Terpenoid synthases"/>
    <property type="match status" value="1"/>
</dbReference>
<accession>A0ABS3YP02</accession>
<organism evidence="1 2">
    <name type="scientific">Niastella soli</name>
    <dbReference type="NCBI Taxonomy" id="2821487"/>
    <lineage>
        <taxon>Bacteria</taxon>
        <taxon>Pseudomonadati</taxon>
        <taxon>Bacteroidota</taxon>
        <taxon>Chitinophagia</taxon>
        <taxon>Chitinophagales</taxon>
        <taxon>Chitinophagaceae</taxon>
        <taxon>Niastella</taxon>
    </lineage>
</organism>
<reference evidence="1 2" key="1">
    <citation type="submission" date="2021-03" db="EMBL/GenBank/DDBJ databases">
        <title>Assistant Professor.</title>
        <authorList>
            <person name="Huq M.A."/>
        </authorList>
    </citation>
    <scope>NUCLEOTIDE SEQUENCE [LARGE SCALE GENOMIC DNA]</scope>
    <source>
        <strain evidence="1 2">MAH-29</strain>
    </source>
</reference>
<evidence type="ECO:0000313" key="2">
    <source>
        <dbReference type="Proteomes" id="UP000677244"/>
    </source>
</evidence>
<dbReference type="CDD" id="cd00385">
    <property type="entry name" value="Isoprenoid_Biosyn_C1"/>
    <property type="match status" value="1"/>
</dbReference>
<gene>
    <name evidence="1" type="ORF">J7I42_04725</name>
</gene>
<sequence length="343" mass="40529">MHKNNRPTVSNYRILSTMLMIYWRVKKQERYLKNYLPNLLGAVVPDYQQSFSDKDIKRITKYWQLALNLVCDNIYKLTGRQLSEEENKRIILLSVFGPLFDDLFDDNILNYEQITSLVSNPETYVAQNKTDRLAAAIYLELLRRMPRQQQFIEHLQTVAHWQQESLKQLNSNISEAALQEITYKKSYFAVLIFCAVLDHYPDQKMLEILYPAAGLMQLTNDAFDVWKDVHKGVYTLPNLYRNFEQLQQLFLNETSTINQRIWQLPYSVKAKQTFAIIIHSLHAMGWMSLGQLRQVTAGVPSFEGLKQLSRKELICDMDSFQQQLKWLRHIRHFTNYFDGEKKK</sequence>
<dbReference type="RefSeq" id="WP_209137618.1">
    <property type="nucleotide sequence ID" value="NZ_JAGHKO010000001.1"/>
</dbReference>